<evidence type="ECO:0000256" key="5">
    <source>
        <dbReference type="ARBA" id="ARBA00022989"/>
    </source>
</evidence>
<keyword evidence="3" id="KW-0547">Nucleotide-binding</keyword>
<dbReference type="SUPFAM" id="SSF52540">
    <property type="entry name" value="P-loop containing nucleoside triphosphate hydrolases"/>
    <property type="match status" value="1"/>
</dbReference>
<feature type="transmembrane region" description="Helical" evidence="7">
    <location>
        <begin position="238"/>
        <end position="262"/>
    </location>
</feature>
<feature type="transmembrane region" description="Helical" evidence="7">
    <location>
        <begin position="58"/>
        <end position="75"/>
    </location>
</feature>
<evidence type="ECO:0000259" key="8">
    <source>
        <dbReference type="PROSITE" id="PS50893"/>
    </source>
</evidence>
<protein>
    <submittedName>
        <fullName evidence="10">Thiol reductant ABC exporter subunit CydD</fullName>
    </submittedName>
</protein>
<dbReference type="CDD" id="cd18584">
    <property type="entry name" value="ABC_6TM_AarD_CydD"/>
    <property type="match status" value="1"/>
</dbReference>
<evidence type="ECO:0000313" key="11">
    <source>
        <dbReference type="Proteomes" id="UP001156641"/>
    </source>
</evidence>
<feature type="domain" description="ABC transporter" evidence="8">
    <location>
        <begin position="337"/>
        <end position="562"/>
    </location>
</feature>
<dbReference type="NCBIfam" id="TIGR02857">
    <property type="entry name" value="CydD"/>
    <property type="match status" value="1"/>
</dbReference>
<feature type="transmembrane region" description="Helical" evidence="7">
    <location>
        <begin position="274"/>
        <end position="295"/>
    </location>
</feature>
<dbReference type="PANTHER" id="PTHR24221:SF590">
    <property type="entry name" value="COMPONENT LINKED WITH THE ASSEMBLY OF CYTOCHROME' TRANSPORT TRANSMEMBRANE ATP-BINDING PROTEIN ABC TRANSPORTER CYDD-RELATED"/>
    <property type="match status" value="1"/>
</dbReference>
<dbReference type="InterPro" id="IPR003593">
    <property type="entry name" value="AAA+_ATPase"/>
</dbReference>
<dbReference type="Pfam" id="PF00005">
    <property type="entry name" value="ABC_tran"/>
    <property type="match status" value="1"/>
</dbReference>
<dbReference type="PANTHER" id="PTHR24221">
    <property type="entry name" value="ATP-BINDING CASSETTE SUB-FAMILY B"/>
    <property type="match status" value="1"/>
</dbReference>
<dbReference type="CDD" id="cd03228">
    <property type="entry name" value="ABCC_MRP_Like"/>
    <property type="match status" value="1"/>
</dbReference>
<dbReference type="Gene3D" id="3.40.50.300">
    <property type="entry name" value="P-loop containing nucleotide triphosphate hydrolases"/>
    <property type="match status" value="1"/>
</dbReference>
<dbReference type="Proteomes" id="UP001156641">
    <property type="component" value="Unassembled WGS sequence"/>
</dbReference>
<evidence type="ECO:0000256" key="1">
    <source>
        <dbReference type="ARBA" id="ARBA00004651"/>
    </source>
</evidence>
<dbReference type="Gene3D" id="1.20.1560.10">
    <property type="entry name" value="ABC transporter type 1, transmembrane domain"/>
    <property type="match status" value="1"/>
</dbReference>
<dbReference type="InterPro" id="IPR011527">
    <property type="entry name" value="ABC1_TM_dom"/>
</dbReference>
<dbReference type="PROSITE" id="PS00211">
    <property type="entry name" value="ABC_TRANSPORTER_1"/>
    <property type="match status" value="1"/>
</dbReference>
<dbReference type="InterPro" id="IPR027417">
    <property type="entry name" value="P-loop_NTPase"/>
</dbReference>
<proteinExistence type="predicted"/>
<keyword evidence="4" id="KW-0067">ATP-binding</keyword>
<dbReference type="RefSeq" id="WP_408862238.1">
    <property type="nucleotide sequence ID" value="NZ_BSOS01000090.1"/>
</dbReference>
<sequence length="562" mass="59395">MSAETKAWVRAEQKRGQSAARLPVLLGAAQVGLGIAQAWCAAYLLTAVLHLAPRGLPVVLYAIGFIAFAALRAAAGMQAERLGFERGAAARRRLRNTVLSTILALGPVGLRGKHSGELAATAVDRVEAMEGLHARWIPATALAIIGPALVGLVVLWVDWRAGVVLLTAGLLVPFAMAVAGIGAGVAAKRQFIALTRLQTRFLDRIRGISTIVLAGRAADEARALAAAARELRQRTMRVLRVAFLSSTALDLAAAAALVVIVLRFAGPLRHDHALAPTALFILLLVPEFFAPLRAFSAVYADRMAAEAVADAFCALPEPPAPVPAADIRSVAAHGLTLAFEDVSFTWDAARGPVLEHLSFRAVSGEILLLTGASGAGKSTIMDLILGFITPDSGRVTINSVDLPVLIPAARTKMIGWIGQKPMIFAGTIEENIRFARPEAADEDVAEAIRNAQLSALVDSLPEGVKTPLGEGGFGLSGGQAQRIAIARAFLKDAPLLLLDEPTAHLDPAVEREVLESIKRLATGRTVIMATHSAIAVEFARNSGAKRLDLDSLRHARRREVLA</sequence>
<evidence type="ECO:0000256" key="2">
    <source>
        <dbReference type="ARBA" id="ARBA00022692"/>
    </source>
</evidence>
<comment type="subcellular location">
    <subcellularLocation>
        <location evidence="1">Cell membrane</location>
        <topology evidence="1">Multi-pass membrane protein</topology>
    </subcellularLocation>
</comment>
<gene>
    <name evidence="10" type="ORF">GCM10010909_31940</name>
</gene>
<accession>A0ABQ6AAB4</accession>
<dbReference type="InterPro" id="IPR039421">
    <property type="entry name" value="Type_1_exporter"/>
</dbReference>
<evidence type="ECO:0000256" key="6">
    <source>
        <dbReference type="ARBA" id="ARBA00023136"/>
    </source>
</evidence>
<keyword evidence="11" id="KW-1185">Reference proteome</keyword>
<name>A0ABQ6AAB4_9PROT</name>
<keyword evidence="5 7" id="KW-1133">Transmembrane helix</keyword>
<dbReference type="InterPro" id="IPR017871">
    <property type="entry name" value="ABC_transporter-like_CS"/>
</dbReference>
<evidence type="ECO:0000259" key="9">
    <source>
        <dbReference type="PROSITE" id="PS50929"/>
    </source>
</evidence>
<organism evidence="10 11">
    <name type="scientific">Acidocella aquatica</name>
    <dbReference type="NCBI Taxonomy" id="1922313"/>
    <lineage>
        <taxon>Bacteria</taxon>
        <taxon>Pseudomonadati</taxon>
        <taxon>Pseudomonadota</taxon>
        <taxon>Alphaproteobacteria</taxon>
        <taxon>Acetobacterales</taxon>
        <taxon>Acidocellaceae</taxon>
        <taxon>Acidocella</taxon>
    </lineage>
</organism>
<reference evidence="11" key="1">
    <citation type="journal article" date="2019" name="Int. J. Syst. Evol. Microbiol.">
        <title>The Global Catalogue of Microorganisms (GCM) 10K type strain sequencing project: providing services to taxonomists for standard genome sequencing and annotation.</title>
        <authorList>
            <consortium name="The Broad Institute Genomics Platform"/>
            <consortium name="The Broad Institute Genome Sequencing Center for Infectious Disease"/>
            <person name="Wu L."/>
            <person name="Ma J."/>
        </authorList>
    </citation>
    <scope>NUCLEOTIDE SEQUENCE [LARGE SCALE GENOMIC DNA]</scope>
    <source>
        <strain evidence="11">NBRC 112502</strain>
    </source>
</reference>
<dbReference type="InterPro" id="IPR014216">
    <property type="entry name" value="ABC_transptr_CydD"/>
</dbReference>
<feature type="transmembrane region" description="Helical" evidence="7">
    <location>
        <begin position="136"/>
        <end position="157"/>
    </location>
</feature>
<dbReference type="PROSITE" id="PS50929">
    <property type="entry name" value="ABC_TM1F"/>
    <property type="match status" value="1"/>
</dbReference>
<dbReference type="InterPro" id="IPR036640">
    <property type="entry name" value="ABC1_TM_sf"/>
</dbReference>
<feature type="transmembrane region" description="Helical" evidence="7">
    <location>
        <begin position="24"/>
        <end position="52"/>
    </location>
</feature>
<evidence type="ECO:0000256" key="3">
    <source>
        <dbReference type="ARBA" id="ARBA00022741"/>
    </source>
</evidence>
<evidence type="ECO:0000256" key="7">
    <source>
        <dbReference type="SAM" id="Phobius"/>
    </source>
</evidence>
<feature type="domain" description="ABC transmembrane type-1" evidence="9">
    <location>
        <begin position="24"/>
        <end position="304"/>
    </location>
</feature>
<evidence type="ECO:0000256" key="4">
    <source>
        <dbReference type="ARBA" id="ARBA00022840"/>
    </source>
</evidence>
<dbReference type="PROSITE" id="PS50893">
    <property type="entry name" value="ABC_TRANSPORTER_2"/>
    <property type="match status" value="1"/>
</dbReference>
<keyword evidence="2 7" id="KW-0812">Transmembrane</keyword>
<dbReference type="SUPFAM" id="SSF90123">
    <property type="entry name" value="ABC transporter transmembrane region"/>
    <property type="match status" value="1"/>
</dbReference>
<evidence type="ECO:0000313" key="10">
    <source>
        <dbReference type="EMBL" id="GLR68513.1"/>
    </source>
</evidence>
<feature type="transmembrane region" description="Helical" evidence="7">
    <location>
        <begin position="163"/>
        <end position="187"/>
    </location>
</feature>
<dbReference type="EMBL" id="BSOS01000090">
    <property type="protein sequence ID" value="GLR68513.1"/>
    <property type="molecule type" value="Genomic_DNA"/>
</dbReference>
<dbReference type="SMART" id="SM00382">
    <property type="entry name" value="AAA"/>
    <property type="match status" value="1"/>
</dbReference>
<dbReference type="Pfam" id="PF00664">
    <property type="entry name" value="ABC_membrane"/>
    <property type="match status" value="1"/>
</dbReference>
<keyword evidence="6 7" id="KW-0472">Membrane</keyword>
<dbReference type="InterPro" id="IPR003439">
    <property type="entry name" value="ABC_transporter-like_ATP-bd"/>
</dbReference>
<comment type="caution">
    <text evidence="10">The sequence shown here is derived from an EMBL/GenBank/DDBJ whole genome shotgun (WGS) entry which is preliminary data.</text>
</comment>